<gene>
    <name evidence="2" type="ORF">KKR91_07755</name>
</gene>
<reference evidence="2 3" key="1">
    <citation type="submission" date="2021-05" db="EMBL/GenBank/DDBJ databases">
        <title>Novel species in genus Arthrobacter.</title>
        <authorList>
            <person name="Zhang G."/>
        </authorList>
    </citation>
    <scope>NUCLEOTIDE SEQUENCE [LARGE SCALE GENOMIC DNA]</scope>
    <source>
        <strain evidence="3">zg-ZUI227</strain>
    </source>
</reference>
<organism evidence="2 3">
    <name type="scientific">Arthrobacter jiangjiafuii</name>
    <dbReference type="NCBI Taxonomy" id="2817475"/>
    <lineage>
        <taxon>Bacteria</taxon>
        <taxon>Bacillati</taxon>
        <taxon>Actinomycetota</taxon>
        <taxon>Actinomycetes</taxon>
        <taxon>Micrococcales</taxon>
        <taxon>Micrococcaceae</taxon>
        <taxon>Arthrobacter</taxon>
    </lineage>
</organism>
<dbReference type="KEGG" id="ajg:KKR91_07755"/>
<name>A0A975R1M2_9MICC</name>
<evidence type="ECO:0000313" key="3">
    <source>
        <dbReference type="Proteomes" id="UP000676885"/>
    </source>
</evidence>
<keyword evidence="1" id="KW-0812">Transmembrane</keyword>
<sequence>MSIPAESMASADRPKKRQRSFLSNLVFWGTVSIFGVIILLMSVVPLTLGAYDDNHRDRIECNVTDAKGDDNNPMGRRSWSTPDVTISTSDCGTLLYVPGSGEAANDAIAAELAEGGRFSFEMGQATRALQGVFDAIGMTPEVLSYQKID</sequence>
<protein>
    <submittedName>
        <fullName evidence="2">Uncharacterized protein</fullName>
    </submittedName>
</protein>
<feature type="transmembrane region" description="Helical" evidence="1">
    <location>
        <begin position="21"/>
        <end position="48"/>
    </location>
</feature>
<dbReference type="Proteomes" id="UP000676885">
    <property type="component" value="Chromosome"/>
</dbReference>
<keyword evidence="3" id="KW-1185">Reference proteome</keyword>
<accession>A0A975R1M2</accession>
<evidence type="ECO:0000313" key="2">
    <source>
        <dbReference type="EMBL" id="QWC11432.1"/>
    </source>
</evidence>
<keyword evidence="1" id="KW-1133">Transmembrane helix</keyword>
<dbReference type="RefSeq" id="WP_210228398.1">
    <property type="nucleotide sequence ID" value="NZ_CP076022.1"/>
</dbReference>
<proteinExistence type="predicted"/>
<dbReference type="AlphaFoldDB" id="A0A975R1M2"/>
<evidence type="ECO:0000256" key="1">
    <source>
        <dbReference type="SAM" id="Phobius"/>
    </source>
</evidence>
<keyword evidence="1" id="KW-0472">Membrane</keyword>
<dbReference type="EMBL" id="CP076022">
    <property type="protein sequence ID" value="QWC11432.1"/>
    <property type="molecule type" value="Genomic_DNA"/>
</dbReference>